<keyword evidence="2" id="KW-1003">Cell membrane</keyword>
<accession>A0A0A8K1Q4</accession>
<keyword evidence="3 6" id="KW-0812">Transmembrane</keyword>
<keyword evidence="5 6" id="KW-0472">Membrane</keyword>
<evidence type="ECO:0000256" key="1">
    <source>
        <dbReference type="ARBA" id="ARBA00004651"/>
    </source>
</evidence>
<evidence type="ECO:0000256" key="3">
    <source>
        <dbReference type="ARBA" id="ARBA00022692"/>
    </source>
</evidence>
<dbReference type="GO" id="GO:0005886">
    <property type="term" value="C:plasma membrane"/>
    <property type="evidence" value="ECO:0007669"/>
    <property type="project" value="UniProtKB-SubCell"/>
</dbReference>
<feature type="transmembrane region" description="Helical" evidence="6">
    <location>
        <begin position="201"/>
        <end position="224"/>
    </location>
</feature>
<organism evidence="7 8">
    <name type="scientific">Methyloceanibacter caenitepidi</name>
    <dbReference type="NCBI Taxonomy" id="1384459"/>
    <lineage>
        <taxon>Bacteria</taxon>
        <taxon>Pseudomonadati</taxon>
        <taxon>Pseudomonadota</taxon>
        <taxon>Alphaproteobacteria</taxon>
        <taxon>Hyphomicrobiales</taxon>
        <taxon>Hyphomicrobiaceae</taxon>
        <taxon>Methyloceanibacter</taxon>
    </lineage>
</organism>
<dbReference type="AlphaFoldDB" id="A0A0A8K1Q4"/>
<dbReference type="NCBIfam" id="TIGR00765">
    <property type="entry name" value="yihY_not_rbn"/>
    <property type="match status" value="1"/>
</dbReference>
<evidence type="ECO:0000256" key="6">
    <source>
        <dbReference type="SAM" id="Phobius"/>
    </source>
</evidence>
<dbReference type="PIRSF" id="PIRSF035875">
    <property type="entry name" value="RNase_BN"/>
    <property type="match status" value="1"/>
</dbReference>
<comment type="subcellular location">
    <subcellularLocation>
        <location evidence="1">Cell membrane</location>
        <topology evidence="1">Multi-pass membrane protein</topology>
    </subcellularLocation>
</comment>
<keyword evidence="4 6" id="KW-1133">Transmembrane helix</keyword>
<protein>
    <submittedName>
        <fullName evidence="7">Ribonuclease BN</fullName>
    </submittedName>
</protein>
<dbReference type="EMBL" id="AP014648">
    <property type="protein sequence ID" value="BAQ16863.1"/>
    <property type="molecule type" value="Genomic_DNA"/>
</dbReference>
<evidence type="ECO:0000313" key="7">
    <source>
        <dbReference type="EMBL" id="BAQ16863.1"/>
    </source>
</evidence>
<keyword evidence="8" id="KW-1185">Reference proteome</keyword>
<dbReference type="PANTHER" id="PTHR30213:SF0">
    <property type="entry name" value="UPF0761 MEMBRANE PROTEIN YIHY"/>
    <property type="match status" value="1"/>
</dbReference>
<dbReference type="STRING" id="1384459.GL4_1406"/>
<name>A0A0A8K1Q4_9HYPH</name>
<feature type="transmembrane region" description="Helical" evidence="6">
    <location>
        <begin position="236"/>
        <end position="258"/>
    </location>
</feature>
<feature type="transmembrane region" description="Helical" evidence="6">
    <location>
        <begin position="167"/>
        <end position="189"/>
    </location>
</feature>
<dbReference type="InterPro" id="IPR017039">
    <property type="entry name" value="Virul_fac_BrkB"/>
</dbReference>
<feature type="transmembrane region" description="Helical" evidence="6">
    <location>
        <begin position="128"/>
        <end position="155"/>
    </location>
</feature>
<dbReference type="KEGG" id="mcg:GL4_1406"/>
<evidence type="ECO:0000313" key="8">
    <source>
        <dbReference type="Proteomes" id="UP000031643"/>
    </source>
</evidence>
<feature type="transmembrane region" description="Helical" evidence="6">
    <location>
        <begin position="16"/>
        <end position="45"/>
    </location>
</feature>
<feature type="transmembrane region" description="Helical" evidence="6">
    <location>
        <begin position="85"/>
        <end position="108"/>
    </location>
</feature>
<dbReference type="HOGENOM" id="CLU_045539_0_0_5"/>
<dbReference type="Proteomes" id="UP000031643">
    <property type="component" value="Chromosome"/>
</dbReference>
<sequence>MDVLWRIYNQLQKDRLLAVAAGVVFYMLLALFPALTALVSLYGLVSDPAEINAQLSVLAGVVPNDVVAIIRDQVTRVSEARSGSLGLGFLIGLAFALWSTNGGMKAIIDSLNVVYDEREKRSFVKLTLVSFAFTIGSLVFVFLALAAVVVTPILLPWLGLETVNERIISLLRWPALLIVVLLWLALLYRYGPSRTAAQWQWLSIGSVFAALCWLAASSLFSWYLSNFANYNATYGSLGAVIGLMMWLWVSVIIVLFGAELNAELEHQTAEDTTVRPEQPLGARGAVMADTVGKAWH</sequence>
<evidence type="ECO:0000256" key="5">
    <source>
        <dbReference type="ARBA" id="ARBA00023136"/>
    </source>
</evidence>
<dbReference type="PANTHER" id="PTHR30213">
    <property type="entry name" value="INNER MEMBRANE PROTEIN YHJD"/>
    <property type="match status" value="1"/>
</dbReference>
<reference evidence="7 8" key="1">
    <citation type="submission" date="2014-09" db="EMBL/GenBank/DDBJ databases">
        <title>Genome sequencing of Methyloceanibacter caenitepidi Gela4.</title>
        <authorList>
            <person name="Takeuchi M."/>
            <person name="Susumu S."/>
            <person name="Kamagata Y."/>
            <person name="Oshima K."/>
            <person name="Hattori M."/>
            <person name="Iwasaki W."/>
        </authorList>
    </citation>
    <scope>NUCLEOTIDE SEQUENCE [LARGE SCALE GENOMIC DNA]</scope>
    <source>
        <strain evidence="7 8">Gela4</strain>
    </source>
</reference>
<evidence type="ECO:0000256" key="4">
    <source>
        <dbReference type="ARBA" id="ARBA00022989"/>
    </source>
</evidence>
<dbReference type="Pfam" id="PF03631">
    <property type="entry name" value="Virul_fac_BrkB"/>
    <property type="match status" value="1"/>
</dbReference>
<gene>
    <name evidence="7" type="ORF">GL4_1406</name>
</gene>
<evidence type="ECO:0000256" key="2">
    <source>
        <dbReference type="ARBA" id="ARBA00022475"/>
    </source>
</evidence>
<proteinExistence type="predicted"/>